<name>A0AAW1A8V0_9HYME</name>
<accession>A0AAW1A8V0</accession>
<dbReference type="Proteomes" id="UP001432146">
    <property type="component" value="Unassembled WGS sequence"/>
</dbReference>
<evidence type="ECO:0000313" key="2">
    <source>
        <dbReference type="Proteomes" id="UP001432146"/>
    </source>
</evidence>
<organism evidence="1 2">
    <name type="scientific">Tetragonisca angustula</name>
    <dbReference type="NCBI Taxonomy" id="166442"/>
    <lineage>
        <taxon>Eukaryota</taxon>
        <taxon>Metazoa</taxon>
        <taxon>Ecdysozoa</taxon>
        <taxon>Arthropoda</taxon>
        <taxon>Hexapoda</taxon>
        <taxon>Insecta</taxon>
        <taxon>Pterygota</taxon>
        <taxon>Neoptera</taxon>
        <taxon>Endopterygota</taxon>
        <taxon>Hymenoptera</taxon>
        <taxon>Apocrita</taxon>
        <taxon>Aculeata</taxon>
        <taxon>Apoidea</taxon>
        <taxon>Anthophila</taxon>
        <taxon>Apidae</taxon>
        <taxon>Tetragonisca</taxon>
    </lineage>
</organism>
<comment type="caution">
    <text evidence="1">The sequence shown here is derived from an EMBL/GenBank/DDBJ whole genome shotgun (WGS) entry which is preliminary data.</text>
</comment>
<gene>
    <name evidence="1" type="ORF">QLX08_003367</name>
</gene>
<dbReference type="AlphaFoldDB" id="A0AAW1A8V0"/>
<sequence>MSHRMILLNSLGFEVGEILSNFRVPLKLSVCNKMTIRRLRILLNSQIWAWRSFGLVKLGIYNEMAVGILEFCSTLRFGLGEIPSNFRVPLKLSVCNKMTIRRLRILLNSQIWAWRSFGLVKLGIYNEMAIGILEFCSTLRFGLGEILSNFRVPLRLSVCNKMTLRCLRILLNSQIWVW</sequence>
<proteinExistence type="predicted"/>
<protein>
    <submittedName>
        <fullName evidence="1">Uncharacterized protein</fullName>
    </submittedName>
</protein>
<keyword evidence="2" id="KW-1185">Reference proteome</keyword>
<evidence type="ECO:0000313" key="1">
    <source>
        <dbReference type="EMBL" id="KAK9305577.1"/>
    </source>
</evidence>
<reference evidence="1 2" key="1">
    <citation type="submission" date="2024-05" db="EMBL/GenBank/DDBJ databases">
        <title>The nuclear and mitochondrial genome assemblies of Tetragonisca angustula (Apidae: Meliponini), a tiny yet remarkable pollinator in the Neotropics.</title>
        <authorList>
            <person name="Ferrari R."/>
            <person name="Ricardo P.C."/>
            <person name="Dias F.C."/>
            <person name="Araujo N.S."/>
            <person name="Soares D.O."/>
            <person name="Zhou Q.-S."/>
            <person name="Zhu C.-D."/>
            <person name="Coutinho L."/>
            <person name="Airas M.C."/>
            <person name="Batista T.M."/>
        </authorList>
    </citation>
    <scope>NUCLEOTIDE SEQUENCE [LARGE SCALE GENOMIC DNA]</scope>
    <source>
        <strain evidence="1">ASF017062</strain>
        <tissue evidence="1">Abdomen</tissue>
    </source>
</reference>
<dbReference type="EMBL" id="JAWNGG020000049">
    <property type="protein sequence ID" value="KAK9305577.1"/>
    <property type="molecule type" value="Genomic_DNA"/>
</dbReference>